<dbReference type="SUPFAM" id="SSF55194">
    <property type="entry name" value="Ribosome recycling factor, RRF"/>
    <property type="match status" value="1"/>
</dbReference>
<dbReference type="InterPro" id="IPR036191">
    <property type="entry name" value="RRF_sf"/>
</dbReference>
<dbReference type="FunFam" id="3.30.1360.40:FF:000001">
    <property type="entry name" value="Ribosome-recycling factor"/>
    <property type="match status" value="1"/>
</dbReference>
<dbReference type="Proteomes" id="UP000178515">
    <property type="component" value="Unassembled WGS sequence"/>
</dbReference>
<evidence type="ECO:0000256" key="2">
    <source>
        <dbReference type="ARBA" id="ARBA00022917"/>
    </source>
</evidence>
<accession>A0A1G1Z1L9</accession>
<proteinExistence type="inferred from homology"/>
<dbReference type="PANTHER" id="PTHR20982:SF3">
    <property type="entry name" value="MITOCHONDRIAL RIBOSOME RECYCLING FACTOR PSEUDO 1"/>
    <property type="match status" value="1"/>
</dbReference>
<dbReference type="InterPro" id="IPR002661">
    <property type="entry name" value="Ribosome_recyc_fac"/>
</dbReference>
<dbReference type="GO" id="GO:0043023">
    <property type="term" value="F:ribosomal large subunit binding"/>
    <property type="evidence" value="ECO:0007669"/>
    <property type="project" value="TreeGrafter"/>
</dbReference>
<comment type="similarity">
    <text evidence="1">Belongs to the RRF family.</text>
</comment>
<name>A0A1G1Z1L9_9BACT</name>
<dbReference type="PANTHER" id="PTHR20982">
    <property type="entry name" value="RIBOSOME RECYCLING FACTOR"/>
    <property type="match status" value="1"/>
</dbReference>
<organism evidence="5 6">
    <name type="scientific">Candidatus Colwellbacteria bacterium RIFCSPHIGHO2_12_FULL_44_17</name>
    <dbReference type="NCBI Taxonomy" id="1797689"/>
    <lineage>
        <taxon>Bacteria</taxon>
        <taxon>Candidatus Colwelliibacteriota</taxon>
    </lineage>
</organism>
<dbReference type="Gene3D" id="1.10.132.20">
    <property type="entry name" value="Ribosome-recycling factor"/>
    <property type="match status" value="1"/>
</dbReference>
<evidence type="ECO:0000256" key="3">
    <source>
        <dbReference type="SAM" id="Coils"/>
    </source>
</evidence>
<sequence>MDYFKEIENKVKPLVEWLKNEFTGIRTNRPSPKLLENIKVNYLGQELLVKQLASITIEPPKTLLVTSWDKTAVNAISKAIESANLGVSTAVTDHTIRVSLPDLTEERKKELIKLVKSMAEETRIKIRAARDSVNKKVKELEDEDMEFKAKEQIQKGTDAANNEIERILEEKTKEINE</sequence>
<feature type="domain" description="Ribosome recycling factor" evidence="4">
    <location>
        <begin position="18"/>
        <end position="175"/>
    </location>
</feature>
<dbReference type="EMBL" id="MHIX01000042">
    <property type="protein sequence ID" value="OGY58528.1"/>
    <property type="molecule type" value="Genomic_DNA"/>
</dbReference>
<gene>
    <name evidence="5" type="ORF">A3F24_01120</name>
</gene>
<dbReference type="STRING" id="1797689.A3F24_01120"/>
<comment type="caution">
    <text evidence="5">The sequence shown here is derived from an EMBL/GenBank/DDBJ whole genome shotgun (WGS) entry which is preliminary data.</text>
</comment>
<evidence type="ECO:0000313" key="5">
    <source>
        <dbReference type="EMBL" id="OGY58528.1"/>
    </source>
</evidence>
<protein>
    <submittedName>
        <fullName evidence="5">Ribosome recycling factor</fullName>
    </submittedName>
</protein>
<dbReference type="GO" id="GO:0006412">
    <property type="term" value="P:translation"/>
    <property type="evidence" value="ECO:0007669"/>
    <property type="project" value="UniProtKB-KW"/>
</dbReference>
<feature type="coiled-coil region" evidence="3">
    <location>
        <begin position="123"/>
        <end position="177"/>
    </location>
</feature>
<keyword evidence="2" id="KW-0648">Protein biosynthesis</keyword>
<dbReference type="NCBIfam" id="TIGR00496">
    <property type="entry name" value="frr"/>
    <property type="match status" value="1"/>
</dbReference>
<keyword evidence="3" id="KW-0175">Coiled coil</keyword>
<dbReference type="Pfam" id="PF01765">
    <property type="entry name" value="RRF"/>
    <property type="match status" value="1"/>
</dbReference>
<evidence type="ECO:0000259" key="4">
    <source>
        <dbReference type="Pfam" id="PF01765"/>
    </source>
</evidence>
<reference evidence="5 6" key="1">
    <citation type="journal article" date="2016" name="Nat. Commun.">
        <title>Thousands of microbial genomes shed light on interconnected biogeochemical processes in an aquifer system.</title>
        <authorList>
            <person name="Anantharaman K."/>
            <person name="Brown C.T."/>
            <person name="Hug L.A."/>
            <person name="Sharon I."/>
            <person name="Castelle C.J."/>
            <person name="Probst A.J."/>
            <person name="Thomas B.C."/>
            <person name="Singh A."/>
            <person name="Wilkins M.J."/>
            <person name="Karaoz U."/>
            <person name="Brodie E.L."/>
            <person name="Williams K.H."/>
            <person name="Hubbard S.S."/>
            <person name="Banfield J.F."/>
        </authorList>
    </citation>
    <scope>NUCLEOTIDE SEQUENCE [LARGE SCALE GENOMIC DNA]</scope>
</reference>
<dbReference type="AlphaFoldDB" id="A0A1G1Z1L9"/>
<dbReference type="Gene3D" id="3.30.1360.40">
    <property type="match status" value="1"/>
</dbReference>
<evidence type="ECO:0000256" key="1">
    <source>
        <dbReference type="ARBA" id="ARBA00005912"/>
    </source>
</evidence>
<dbReference type="InterPro" id="IPR023584">
    <property type="entry name" value="Ribosome_recyc_fac_dom"/>
</dbReference>
<evidence type="ECO:0000313" key="6">
    <source>
        <dbReference type="Proteomes" id="UP000178515"/>
    </source>
</evidence>